<reference evidence="4 5" key="1">
    <citation type="submission" date="2016-03" db="EMBL/GenBank/DDBJ databases">
        <title>Complete genome sequence of Thermococcus celer.</title>
        <authorList>
            <person name="Oger P.M."/>
        </authorList>
    </citation>
    <scope>NUCLEOTIDE SEQUENCE [LARGE SCALE GENOMIC DNA]</scope>
    <source>
        <strain evidence="4 5">Vu 13</strain>
    </source>
</reference>
<evidence type="ECO:0000259" key="3">
    <source>
        <dbReference type="Pfam" id="PF08308"/>
    </source>
</evidence>
<evidence type="ECO:0000313" key="5">
    <source>
        <dbReference type="Proteomes" id="UP000197156"/>
    </source>
</evidence>
<proteinExistence type="predicted"/>
<protein>
    <recommendedName>
        <fullName evidence="3">PEGA domain-containing protein</fullName>
    </recommendedName>
</protein>
<dbReference type="PANTHER" id="PTHR36194:SF1">
    <property type="entry name" value="S-LAYER-LIKE PROTEIN"/>
    <property type="match status" value="1"/>
</dbReference>
<feature type="region of interest" description="Disordered" evidence="1">
    <location>
        <begin position="321"/>
        <end position="349"/>
    </location>
</feature>
<dbReference type="GeneID" id="33324141"/>
<dbReference type="InterPro" id="IPR013229">
    <property type="entry name" value="PEGA"/>
</dbReference>
<evidence type="ECO:0000313" key="4">
    <source>
        <dbReference type="EMBL" id="ASI99011.1"/>
    </source>
</evidence>
<dbReference type="Proteomes" id="UP000197156">
    <property type="component" value="Chromosome"/>
</dbReference>
<sequence length="547" mass="58810">MKGGAILIGAMLLLSIVAGAAGAVSGGGYGILIVDSSSSVLIPEKGLNFTAPAWVKLPALKDGESYTVITRVNGMEVKIPVRVKEGLTTIVKLDEKGIMKAIISEGADPSELEFGEPVTLPPKLPDSGWVPKCGVSTYGPVEGNGPPFEVVKVYGEPDYVLLFNGTPIRVCDEYEMDEIRAHDDGWAMVGHRLNWTSYVPDYMRVELNSEPRDSAVLIFGASLIVLRTPLTLSLPVINESVHGYGFDFTGDRVDFEVKPIKEYPITVASNITSSNGLAPRVSFIVNPAPGRRARISVNFTGILNAVSLRAVYGIPPEYRNLPSGMEETPGGTPQSNGKAEGDTENETVVTPTPENATLVIETHPEEVEVYVDGEPVCRGGCTLNLTPGEHGVEGRAKGFVKWSKRVVLSPGERVNLNITLLPYPRFRVVSVPEGAELFVDGKPSNCTTPCNLTLTPGTHELVFKKEGFRDYRTEVEVHAGDGGVITVSLTDLSGRKYSLDPRLRGGNRGEEAWEERTTGRLPLSSTTAYVLGGVLILGAALLVARKL</sequence>
<feature type="domain" description="PEGA" evidence="3">
    <location>
        <begin position="357"/>
        <end position="420"/>
    </location>
</feature>
<evidence type="ECO:0000256" key="2">
    <source>
        <dbReference type="SAM" id="Phobius"/>
    </source>
</evidence>
<feature type="domain" description="PEGA" evidence="3">
    <location>
        <begin position="427"/>
        <end position="482"/>
    </location>
</feature>
<keyword evidence="5" id="KW-1185">Reference proteome</keyword>
<keyword evidence="2" id="KW-0812">Transmembrane</keyword>
<dbReference type="RefSeq" id="WP_088862961.1">
    <property type="nucleotide sequence ID" value="NZ_CP014854.1"/>
</dbReference>
<organism evidence="4 5">
    <name type="scientific">Thermococcus celer Vu 13 = JCM 8558</name>
    <dbReference type="NCBI Taxonomy" id="1293037"/>
    <lineage>
        <taxon>Archaea</taxon>
        <taxon>Methanobacteriati</taxon>
        <taxon>Methanobacteriota</taxon>
        <taxon>Thermococci</taxon>
        <taxon>Thermococcales</taxon>
        <taxon>Thermococcaceae</taxon>
        <taxon>Thermococcus</taxon>
    </lineage>
</organism>
<dbReference type="KEGG" id="tce:A3L02_05245"/>
<dbReference type="Pfam" id="PF08308">
    <property type="entry name" value="PEGA"/>
    <property type="match status" value="2"/>
</dbReference>
<dbReference type="AlphaFoldDB" id="A0A218P265"/>
<keyword evidence="2" id="KW-1133">Transmembrane helix</keyword>
<gene>
    <name evidence="4" type="ORF">A3L02_05245</name>
</gene>
<keyword evidence="2" id="KW-0472">Membrane</keyword>
<evidence type="ECO:0000256" key="1">
    <source>
        <dbReference type="SAM" id="MobiDB-lite"/>
    </source>
</evidence>
<accession>A0A218P265</accession>
<dbReference type="EMBL" id="CP014854">
    <property type="protein sequence ID" value="ASI99011.1"/>
    <property type="molecule type" value="Genomic_DNA"/>
</dbReference>
<feature type="transmembrane region" description="Helical" evidence="2">
    <location>
        <begin position="526"/>
        <end position="544"/>
    </location>
</feature>
<dbReference type="PANTHER" id="PTHR36194">
    <property type="entry name" value="S-LAYER-LIKE PROTEIN"/>
    <property type="match status" value="1"/>
</dbReference>
<name>A0A218P265_THECE</name>